<dbReference type="GO" id="GO:0006352">
    <property type="term" value="P:DNA-templated transcription initiation"/>
    <property type="evidence" value="ECO:0007669"/>
    <property type="project" value="InterPro"/>
</dbReference>
<evidence type="ECO:0000313" key="2">
    <source>
        <dbReference type="EMBL" id="AJA09248.1"/>
    </source>
</evidence>
<evidence type="ECO:0000259" key="1">
    <source>
        <dbReference type="Pfam" id="PF08281"/>
    </source>
</evidence>
<accession>A0A0A7PJ68</accession>
<keyword evidence="3" id="KW-1185">Reference proteome</keyword>
<dbReference type="HOGENOM" id="CLU_194638_1_0_5"/>
<dbReference type="GO" id="GO:0016987">
    <property type="term" value="F:sigma factor activity"/>
    <property type="evidence" value="ECO:0007669"/>
    <property type="project" value="InterPro"/>
</dbReference>
<dbReference type="GO" id="GO:0003677">
    <property type="term" value="F:DNA binding"/>
    <property type="evidence" value="ECO:0007669"/>
    <property type="project" value="InterPro"/>
</dbReference>
<dbReference type="InterPro" id="IPR036388">
    <property type="entry name" value="WH-like_DNA-bd_sf"/>
</dbReference>
<dbReference type="OrthoDB" id="7477632at2"/>
<name>A0A0A7PJ68_9SPHN</name>
<dbReference type="Proteomes" id="UP000030907">
    <property type="component" value="Chromosome"/>
</dbReference>
<organism evidence="2 3">
    <name type="scientific">Sphingopyxis fribergensis</name>
    <dbReference type="NCBI Taxonomy" id="1515612"/>
    <lineage>
        <taxon>Bacteria</taxon>
        <taxon>Pseudomonadati</taxon>
        <taxon>Pseudomonadota</taxon>
        <taxon>Alphaproteobacteria</taxon>
        <taxon>Sphingomonadales</taxon>
        <taxon>Sphingomonadaceae</taxon>
        <taxon>Sphingopyxis</taxon>
    </lineage>
</organism>
<dbReference type="Pfam" id="PF08281">
    <property type="entry name" value="Sigma70_r4_2"/>
    <property type="match status" value="1"/>
</dbReference>
<evidence type="ECO:0000313" key="3">
    <source>
        <dbReference type="Proteomes" id="UP000030907"/>
    </source>
</evidence>
<dbReference type="InterPro" id="IPR013249">
    <property type="entry name" value="RNA_pol_sigma70_r4_t2"/>
</dbReference>
<dbReference type="KEGG" id="sphk:SKP52_11755"/>
<dbReference type="RefSeq" id="WP_052208157.1">
    <property type="nucleotide sequence ID" value="NZ_CP009122.1"/>
</dbReference>
<feature type="domain" description="RNA polymerase sigma factor 70 region 4 type 2" evidence="1">
    <location>
        <begin position="14"/>
        <end position="63"/>
    </location>
</feature>
<dbReference type="SUPFAM" id="SSF88659">
    <property type="entry name" value="Sigma3 and sigma4 domains of RNA polymerase sigma factors"/>
    <property type="match status" value="1"/>
</dbReference>
<dbReference type="EMBL" id="CP009122">
    <property type="protein sequence ID" value="AJA09248.1"/>
    <property type="molecule type" value="Genomic_DNA"/>
</dbReference>
<dbReference type="InterPro" id="IPR013324">
    <property type="entry name" value="RNA_pol_sigma_r3/r4-like"/>
</dbReference>
<reference evidence="2 3" key="1">
    <citation type="journal article" date="2015" name="Int. J. Syst. Evol. Microbiol.">
        <title>Description of Sphingopyxis fribergensis sp. nov. - a soil bacterium with the ability to degrade styrene and phenylacetic acid.</title>
        <authorList>
            <person name="Oelschlagel M."/>
            <person name="Ruckert C."/>
            <person name="Kalinowski J."/>
            <person name="Schmidt G."/>
            <person name="Schlomann M."/>
            <person name="Tischler D."/>
        </authorList>
    </citation>
    <scope>NUCLEOTIDE SEQUENCE [LARGE SCALE GENOMIC DNA]</scope>
    <source>
        <strain evidence="2 3">Kp5.2</strain>
    </source>
</reference>
<protein>
    <recommendedName>
        <fullName evidence="1">RNA polymerase sigma factor 70 region 4 type 2 domain-containing protein</fullName>
    </recommendedName>
</protein>
<sequence>MSARMSREERLRLRRAERAVAQMQGMDREVFLAIRIDEQTYPQIAERFDISVADVERHFALSLRVLMRAMDQKDAWWWKFWPW</sequence>
<dbReference type="Gene3D" id="1.10.10.10">
    <property type="entry name" value="Winged helix-like DNA-binding domain superfamily/Winged helix DNA-binding domain"/>
    <property type="match status" value="1"/>
</dbReference>
<gene>
    <name evidence="2" type="ORF">SKP52_11755</name>
</gene>
<dbReference type="STRING" id="1515612.SKP52_11755"/>
<dbReference type="AlphaFoldDB" id="A0A0A7PJ68"/>
<proteinExistence type="predicted"/>